<gene>
    <name evidence="1" type="ORF">UFOPK3304_01022</name>
</gene>
<name>A0A6J7DRR9_9ZZZZ</name>
<sequence length="32" mass="3538">MEHLVSCCPVAGLLSISHSWLTPQESSYFPAF</sequence>
<evidence type="ECO:0000313" key="1">
    <source>
        <dbReference type="EMBL" id="CAB4871374.1"/>
    </source>
</evidence>
<dbReference type="AlphaFoldDB" id="A0A6J7DRR9"/>
<dbReference type="EMBL" id="CAFBLJ010000047">
    <property type="protein sequence ID" value="CAB4871374.1"/>
    <property type="molecule type" value="Genomic_DNA"/>
</dbReference>
<protein>
    <submittedName>
        <fullName evidence="1">Unannotated protein</fullName>
    </submittedName>
</protein>
<proteinExistence type="predicted"/>
<reference evidence="1" key="1">
    <citation type="submission" date="2020-05" db="EMBL/GenBank/DDBJ databases">
        <authorList>
            <person name="Chiriac C."/>
            <person name="Salcher M."/>
            <person name="Ghai R."/>
            <person name="Kavagutti S V."/>
        </authorList>
    </citation>
    <scope>NUCLEOTIDE SEQUENCE</scope>
</reference>
<accession>A0A6J7DRR9</accession>
<organism evidence="1">
    <name type="scientific">freshwater metagenome</name>
    <dbReference type="NCBI Taxonomy" id="449393"/>
    <lineage>
        <taxon>unclassified sequences</taxon>
        <taxon>metagenomes</taxon>
        <taxon>ecological metagenomes</taxon>
    </lineage>
</organism>